<proteinExistence type="predicted"/>
<evidence type="ECO:0000313" key="2">
    <source>
        <dbReference type="WBParaSite" id="ES5_v2.g20324.t1"/>
    </source>
</evidence>
<dbReference type="Proteomes" id="UP000887579">
    <property type="component" value="Unplaced"/>
</dbReference>
<protein>
    <submittedName>
        <fullName evidence="2">ISXO2-like transposase domain-containing protein</fullName>
    </submittedName>
</protein>
<organism evidence="1 2">
    <name type="scientific">Panagrolaimus sp. ES5</name>
    <dbReference type="NCBI Taxonomy" id="591445"/>
    <lineage>
        <taxon>Eukaryota</taxon>
        <taxon>Metazoa</taxon>
        <taxon>Ecdysozoa</taxon>
        <taxon>Nematoda</taxon>
        <taxon>Chromadorea</taxon>
        <taxon>Rhabditida</taxon>
        <taxon>Tylenchina</taxon>
        <taxon>Panagrolaimomorpha</taxon>
        <taxon>Panagrolaimoidea</taxon>
        <taxon>Panagrolaimidae</taxon>
        <taxon>Panagrolaimus</taxon>
    </lineage>
</organism>
<evidence type="ECO:0000313" key="1">
    <source>
        <dbReference type="Proteomes" id="UP000887579"/>
    </source>
</evidence>
<name>A0AC34FTM9_9BILA</name>
<accession>A0AC34FTM9</accession>
<dbReference type="WBParaSite" id="ES5_v2.g20324.t1">
    <property type="protein sequence ID" value="ES5_v2.g20324.t1"/>
    <property type="gene ID" value="ES5_v2.g20324"/>
</dbReference>
<reference evidence="2" key="1">
    <citation type="submission" date="2022-11" db="UniProtKB">
        <authorList>
            <consortium name="WormBaseParasite"/>
        </authorList>
    </citation>
    <scope>IDENTIFICATION</scope>
</reference>
<sequence>MDELHEFTLSDLYKKLALSDDEFEQYLMELKLLHHFRTCVCGNKMIKRVKPNGAATHRCTTSLCRKEKGFLVGTFFEGSHLSLKEIFQLAYFWSQNLTGQEFLQFQMKRNDGTVISSRTIVDWKQFFRDVCVDHLARNSVMLGAPGTIVEIDETVISRRKYNRGRMVAEEQWFFAGVQRGTNLCFFQPVERRNADTLLPIIQQNILPGTTIMSDLWRAYFRLGEMPENYRHFTVNHSTNFVDPETGACTNTVESYNQKFKARHKQEYGTARSMLTDYMHQFVWKKRYGGREAFYNLISQIREQYPVNFEPL</sequence>